<reference evidence="5" key="1">
    <citation type="journal article" date="2020" name="Stud. Mycol.">
        <title>101 Dothideomycetes genomes: a test case for predicting lifestyles and emergence of pathogens.</title>
        <authorList>
            <person name="Haridas S."/>
            <person name="Albert R."/>
            <person name="Binder M."/>
            <person name="Bloem J."/>
            <person name="Labutti K."/>
            <person name="Salamov A."/>
            <person name="Andreopoulos B."/>
            <person name="Baker S."/>
            <person name="Barry K."/>
            <person name="Bills G."/>
            <person name="Bluhm B."/>
            <person name="Cannon C."/>
            <person name="Castanera R."/>
            <person name="Culley D."/>
            <person name="Daum C."/>
            <person name="Ezra D."/>
            <person name="Gonzalez J."/>
            <person name="Henrissat B."/>
            <person name="Kuo A."/>
            <person name="Liang C."/>
            <person name="Lipzen A."/>
            <person name="Lutzoni F."/>
            <person name="Magnuson J."/>
            <person name="Mondo S."/>
            <person name="Nolan M."/>
            <person name="Ohm R."/>
            <person name="Pangilinan J."/>
            <person name="Park H.-J."/>
            <person name="Ramirez L."/>
            <person name="Alfaro M."/>
            <person name="Sun H."/>
            <person name="Tritt A."/>
            <person name="Yoshinaga Y."/>
            <person name="Zwiers L.-H."/>
            <person name="Turgeon B."/>
            <person name="Goodwin S."/>
            <person name="Spatafora J."/>
            <person name="Crous P."/>
            <person name="Grigoriev I."/>
        </authorList>
    </citation>
    <scope>NUCLEOTIDE SEQUENCE</scope>
    <source>
        <strain evidence="5">CBS 133067</strain>
    </source>
</reference>
<accession>A0A9P4M682</accession>
<dbReference type="Proteomes" id="UP000799772">
    <property type="component" value="Unassembled WGS sequence"/>
</dbReference>
<dbReference type="InterPro" id="IPR011032">
    <property type="entry name" value="GroES-like_sf"/>
</dbReference>
<dbReference type="Pfam" id="PF08240">
    <property type="entry name" value="ADH_N"/>
    <property type="match status" value="1"/>
</dbReference>
<evidence type="ECO:0000313" key="5">
    <source>
        <dbReference type="EMBL" id="KAF2098968.1"/>
    </source>
</evidence>
<evidence type="ECO:0000256" key="2">
    <source>
        <dbReference type="ARBA" id="ARBA00011245"/>
    </source>
</evidence>
<evidence type="ECO:0000313" key="6">
    <source>
        <dbReference type="Proteomes" id="UP000799772"/>
    </source>
</evidence>
<comment type="subunit">
    <text evidence="2">Monomer.</text>
</comment>
<keyword evidence="6" id="KW-1185">Reference proteome</keyword>
<dbReference type="InterPro" id="IPR013154">
    <property type="entry name" value="ADH-like_N"/>
</dbReference>
<dbReference type="PANTHER" id="PTHR45348:SF2">
    <property type="entry name" value="ZINC-TYPE ALCOHOL DEHYDROGENASE-LIKE PROTEIN C2E1P3.01"/>
    <property type="match status" value="1"/>
</dbReference>
<dbReference type="SUPFAM" id="SSF50129">
    <property type="entry name" value="GroES-like"/>
    <property type="match status" value="1"/>
</dbReference>
<dbReference type="AlphaFoldDB" id="A0A9P4M682"/>
<keyword evidence="3" id="KW-0560">Oxidoreductase</keyword>
<dbReference type="Gene3D" id="3.40.50.720">
    <property type="entry name" value="NAD(P)-binding Rossmann-like Domain"/>
    <property type="match status" value="1"/>
</dbReference>
<dbReference type="InterPro" id="IPR020843">
    <property type="entry name" value="ER"/>
</dbReference>
<sequence length="346" mass="36637">MSMASIVSLRYHAVKQGGPFELVEVERPTPGPTELLINIRAVALNAVDWKQLETGHAVVSWPATFGNDGAGVVEAVGTGVDGFKRGDEVLARFDPVNTASAAFQGWAQNFAVISVNNVAPKPSHMSFEEAASIPLGYMTASSALYWALEIAFPFLKNGRGAGYEPKSVLVLGGSSSVGSATIQLLRLALPNIVLISTSSPRHHAHLRSLGATTTFDYTAPDIVHQIKRTSLGGQGVEAIIDAVNGIYTRPELLETLTGPKHFAEVVTGQMAREIPADVQHTLVFGRKVMTAPGGSGIFSALGELLTNGRYKIPLPVTVLGEGLELIEPGLRKLRAGVSGTKLVVKL</sequence>
<evidence type="ECO:0000256" key="3">
    <source>
        <dbReference type="ARBA" id="ARBA00023002"/>
    </source>
</evidence>
<organism evidence="5 6">
    <name type="scientific">Rhizodiscina lignyota</name>
    <dbReference type="NCBI Taxonomy" id="1504668"/>
    <lineage>
        <taxon>Eukaryota</taxon>
        <taxon>Fungi</taxon>
        <taxon>Dikarya</taxon>
        <taxon>Ascomycota</taxon>
        <taxon>Pezizomycotina</taxon>
        <taxon>Dothideomycetes</taxon>
        <taxon>Pleosporomycetidae</taxon>
        <taxon>Aulographales</taxon>
        <taxon>Rhizodiscinaceae</taxon>
        <taxon>Rhizodiscina</taxon>
    </lineage>
</organism>
<gene>
    <name evidence="5" type="ORF">NA57DRAFT_56601</name>
</gene>
<dbReference type="SMART" id="SM00829">
    <property type="entry name" value="PKS_ER"/>
    <property type="match status" value="1"/>
</dbReference>
<evidence type="ECO:0000259" key="4">
    <source>
        <dbReference type="SMART" id="SM00829"/>
    </source>
</evidence>
<dbReference type="CDD" id="cd08249">
    <property type="entry name" value="enoyl_reductase_like"/>
    <property type="match status" value="1"/>
</dbReference>
<proteinExistence type="inferred from homology"/>
<feature type="domain" description="Enoyl reductase (ER)" evidence="4">
    <location>
        <begin position="17"/>
        <end position="344"/>
    </location>
</feature>
<dbReference type="InterPro" id="IPR047122">
    <property type="entry name" value="Trans-enoyl_RdTase-like"/>
</dbReference>
<dbReference type="EMBL" id="ML978126">
    <property type="protein sequence ID" value="KAF2098968.1"/>
    <property type="molecule type" value="Genomic_DNA"/>
</dbReference>
<protein>
    <submittedName>
        <fullName evidence="5">GroES-like protein</fullName>
    </submittedName>
</protein>
<dbReference type="OrthoDB" id="10257049at2759"/>
<dbReference type="PANTHER" id="PTHR45348">
    <property type="entry name" value="HYPOTHETICAL OXIDOREDUCTASE (EUROFUNG)"/>
    <property type="match status" value="1"/>
</dbReference>
<comment type="similarity">
    <text evidence="1">Belongs to the zinc-containing alcohol dehydrogenase family.</text>
</comment>
<dbReference type="Gene3D" id="3.90.180.10">
    <property type="entry name" value="Medium-chain alcohol dehydrogenases, catalytic domain"/>
    <property type="match status" value="1"/>
</dbReference>
<name>A0A9P4M682_9PEZI</name>
<comment type="caution">
    <text evidence="5">The sequence shown here is derived from an EMBL/GenBank/DDBJ whole genome shotgun (WGS) entry which is preliminary data.</text>
</comment>
<evidence type="ECO:0000256" key="1">
    <source>
        <dbReference type="ARBA" id="ARBA00008072"/>
    </source>
</evidence>
<dbReference type="SUPFAM" id="SSF51735">
    <property type="entry name" value="NAD(P)-binding Rossmann-fold domains"/>
    <property type="match status" value="1"/>
</dbReference>
<dbReference type="InterPro" id="IPR036291">
    <property type="entry name" value="NAD(P)-bd_dom_sf"/>
</dbReference>
<dbReference type="GO" id="GO:0016651">
    <property type="term" value="F:oxidoreductase activity, acting on NAD(P)H"/>
    <property type="evidence" value="ECO:0007669"/>
    <property type="project" value="InterPro"/>
</dbReference>